<gene>
    <name evidence="1" type="ORF">AMATHDRAFT_66197</name>
</gene>
<dbReference type="Proteomes" id="UP000242287">
    <property type="component" value="Unassembled WGS sequence"/>
</dbReference>
<organism evidence="1 2">
    <name type="scientific">Amanita thiersii Skay4041</name>
    <dbReference type="NCBI Taxonomy" id="703135"/>
    <lineage>
        <taxon>Eukaryota</taxon>
        <taxon>Fungi</taxon>
        <taxon>Dikarya</taxon>
        <taxon>Basidiomycota</taxon>
        <taxon>Agaricomycotina</taxon>
        <taxon>Agaricomycetes</taxon>
        <taxon>Agaricomycetidae</taxon>
        <taxon>Agaricales</taxon>
        <taxon>Pluteineae</taxon>
        <taxon>Amanitaceae</taxon>
        <taxon>Amanita</taxon>
    </lineage>
</organism>
<evidence type="ECO:0000313" key="2">
    <source>
        <dbReference type="Proteomes" id="UP000242287"/>
    </source>
</evidence>
<evidence type="ECO:0000313" key="1">
    <source>
        <dbReference type="EMBL" id="PFH48156.1"/>
    </source>
</evidence>
<proteinExistence type="predicted"/>
<protein>
    <submittedName>
        <fullName evidence="1">Uncharacterized protein</fullName>
    </submittedName>
</protein>
<keyword evidence="2" id="KW-1185">Reference proteome</keyword>
<dbReference type="AlphaFoldDB" id="A0A2A9NK73"/>
<reference evidence="1 2" key="1">
    <citation type="submission" date="2014-02" db="EMBL/GenBank/DDBJ databases">
        <title>Transposable element dynamics among asymbiotic and ectomycorrhizal Amanita fungi.</title>
        <authorList>
            <consortium name="DOE Joint Genome Institute"/>
            <person name="Hess J."/>
            <person name="Skrede I."/>
            <person name="Wolfe B."/>
            <person name="LaButti K."/>
            <person name="Ohm R.A."/>
            <person name="Grigoriev I.V."/>
            <person name="Pringle A."/>
        </authorList>
    </citation>
    <scope>NUCLEOTIDE SEQUENCE [LARGE SCALE GENOMIC DNA]</scope>
    <source>
        <strain evidence="1 2">SKay4041</strain>
    </source>
</reference>
<name>A0A2A9NK73_9AGAR</name>
<accession>A0A2A9NK73</accession>
<dbReference type="EMBL" id="KZ302075">
    <property type="protein sequence ID" value="PFH48156.1"/>
    <property type="molecule type" value="Genomic_DNA"/>
</dbReference>
<sequence>MNDHTSALLTDVFNYLCLQLFMSIYCNFNITQLSHDIISIKDLEQWLEVDAGVAAFIMEHAQEDVRQFKEAGWQLY</sequence>
<dbReference type="OrthoDB" id="3027237at2759"/>